<dbReference type="AlphaFoldDB" id="A0A7K3WN48"/>
<dbReference type="InterPro" id="IPR050267">
    <property type="entry name" value="Anti-sigma-factor_SerPK"/>
</dbReference>
<dbReference type="InterPro" id="IPR003594">
    <property type="entry name" value="HATPase_dom"/>
</dbReference>
<organism evidence="3 4">
    <name type="scientific">Cryomorpha ignava</name>
    <dbReference type="NCBI Taxonomy" id="101383"/>
    <lineage>
        <taxon>Bacteria</taxon>
        <taxon>Pseudomonadati</taxon>
        <taxon>Bacteroidota</taxon>
        <taxon>Flavobacteriia</taxon>
        <taxon>Flavobacteriales</taxon>
        <taxon>Cryomorphaceae</taxon>
        <taxon>Cryomorpha</taxon>
    </lineage>
</organism>
<keyword evidence="3" id="KW-0067">ATP-binding</keyword>
<feature type="domain" description="Histidine kinase/HSP90-like ATPase" evidence="2">
    <location>
        <begin position="4"/>
        <end position="124"/>
    </location>
</feature>
<dbReference type="CDD" id="cd16936">
    <property type="entry name" value="HATPase_RsbW-like"/>
    <property type="match status" value="1"/>
</dbReference>
<reference evidence="3 4" key="1">
    <citation type="submission" date="2020-02" db="EMBL/GenBank/DDBJ databases">
        <title>Out from the shadows clarifying the taxonomy of the family Cryomorphaceae and related taxa by utilizing the GTDB taxonomic framework.</title>
        <authorList>
            <person name="Bowman J.P."/>
        </authorList>
    </citation>
    <scope>NUCLEOTIDE SEQUENCE [LARGE SCALE GENOMIC DNA]</scope>
    <source>
        <strain evidence="3 4">QSSC 1-22</strain>
    </source>
</reference>
<keyword evidence="1" id="KW-0808">Transferase</keyword>
<dbReference type="PANTHER" id="PTHR35526:SF3">
    <property type="entry name" value="ANTI-SIGMA-F FACTOR RSBW"/>
    <property type="match status" value="1"/>
</dbReference>
<dbReference type="SUPFAM" id="SSF55874">
    <property type="entry name" value="ATPase domain of HSP90 chaperone/DNA topoisomerase II/histidine kinase"/>
    <property type="match status" value="1"/>
</dbReference>
<keyword evidence="4" id="KW-1185">Reference proteome</keyword>
<dbReference type="Gene3D" id="3.30.565.10">
    <property type="entry name" value="Histidine kinase-like ATPase, C-terminal domain"/>
    <property type="match status" value="1"/>
</dbReference>
<dbReference type="InterPro" id="IPR036890">
    <property type="entry name" value="HATPase_C_sf"/>
</dbReference>
<proteinExistence type="predicted"/>
<accession>A0A7K3WN48</accession>
<keyword evidence="1" id="KW-0723">Serine/threonine-protein kinase</keyword>
<evidence type="ECO:0000256" key="1">
    <source>
        <dbReference type="ARBA" id="ARBA00022527"/>
    </source>
</evidence>
<dbReference type="PANTHER" id="PTHR35526">
    <property type="entry name" value="ANTI-SIGMA-F FACTOR RSBW-RELATED"/>
    <property type="match status" value="1"/>
</dbReference>
<dbReference type="EMBL" id="JAAGVY010000001">
    <property type="protein sequence ID" value="NEN22125.1"/>
    <property type="molecule type" value="Genomic_DNA"/>
</dbReference>
<protein>
    <submittedName>
        <fullName evidence="3">ATP-binding protein</fullName>
    </submittedName>
</protein>
<dbReference type="GO" id="GO:0005524">
    <property type="term" value="F:ATP binding"/>
    <property type="evidence" value="ECO:0007669"/>
    <property type="project" value="UniProtKB-KW"/>
</dbReference>
<evidence type="ECO:0000313" key="4">
    <source>
        <dbReference type="Proteomes" id="UP000486602"/>
    </source>
</evidence>
<dbReference type="GO" id="GO:0004674">
    <property type="term" value="F:protein serine/threonine kinase activity"/>
    <property type="evidence" value="ECO:0007669"/>
    <property type="project" value="UniProtKB-KW"/>
</dbReference>
<dbReference type="Pfam" id="PF13581">
    <property type="entry name" value="HATPase_c_2"/>
    <property type="match status" value="1"/>
</dbReference>
<keyword evidence="1" id="KW-0418">Kinase</keyword>
<name>A0A7K3WN48_9FLAO</name>
<sequence length="136" mass="15496">MDFSSQGENITIVERLIDELCEKHNIPEEHYGNILIALTEAANNAIYHGNRNDPDKKVILQYEASPKKFYFRIEDEGPGFDFENVPDPTSPENLEKPNGRGVFLMRHLSDEMTFLENGRVVEIVFSNLTKPVEVSA</sequence>
<evidence type="ECO:0000259" key="2">
    <source>
        <dbReference type="Pfam" id="PF13581"/>
    </source>
</evidence>
<dbReference type="Proteomes" id="UP000486602">
    <property type="component" value="Unassembled WGS sequence"/>
</dbReference>
<evidence type="ECO:0000313" key="3">
    <source>
        <dbReference type="EMBL" id="NEN22125.1"/>
    </source>
</evidence>
<gene>
    <name evidence="3" type="ORF">G3O08_01235</name>
</gene>
<comment type="caution">
    <text evidence="3">The sequence shown here is derived from an EMBL/GenBank/DDBJ whole genome shotgun (WGS) entry which is preliminary data.</text>
</comment>
<keyword evidence="3" id="KW-0547">Nucleotide-binding</keyword>